<dbReference type="Proteomes" id="UP000331127">
    <property type="component" value="Unassembled WGS sequence"/>
</dbReference>
<evidence type="ECO:0000256" key="9">
    <source>
        <dbReference type="SAM" id="Phobius"/>
    </source>
</evidence>
<comment type="similarity">
    <text evidence="8">Belongs to the binding-protein-dependent transport system permease family. LivHM subfamily.</text>
</comment>
<feature type="transmembrane region" description="Helical" evidence="9">
    <location>
        <begin position="56"/>
        <end position="81"/>
    </location>
</feature>
<dbReference type="GO" id="GO:0005886">
    <property type="term" value="C:plasma membrane"/>
    <property type="evidence" value="ECO:0007669"/>
    <property type="project" value="UniProtKB-SubCell"/>
</dbReference>
<keyword evidence="6 9" id="KW-1133">Transmembrane helix</keyword>
<evidence type="ECO:0000313" key="11">
    <source>
        <dbReference type="Proteomes" id="UP000331127"/>
    </source>
</evidence>
<reference evidence="10 11" key="1">
    <citation type="submission" date="2019-10" db="EMBL/GenBank/DDBJ databases">
        <title>Whole genome shotgun sequence of Acrocarpospora macrocephala NBRC 16266.</title>
        <authorList>
            <person name="Ichikawa N."/>
            <person name="Kimura A."/>
            <person name="Kitahashi Y."/>
            <person name="Komaki H."/>
            <person name="Oguchi A."/>
        </authorList>
    </citation>
    <scope>NUCLEOTIDE SEQUENCE [LARGE SCALE GENOMIC DNA]</scope>
    <source>
        <strain evidence="10 11">NBRC 16266</strain>
    </source>
</reference>
<keyword evidence="2" id="KW-0813">Transport</keyword>
<keyword evidence="5" id="KW-0029">Amino-acid transport</keyword>
<dbReference type="RefSeq" id="WP_155352747.1">
    <property type="nucleotide sequence ID" value="NZ_BAAAHL010000077.1"/>
</dbReference>
<keyword evidence="3" id="KW-1003">Cell membrane</keyword>
<dbReference type="Pfam" id="PF02653">
    <property type="entry name" value="BPD_transp_2"/>
    <property type="match status" value="1"/>
</dbReference>
<comment type="subcellular location">
    <subcellularLocation>
        <location evidence="1">Cell membrane</location>
        <topology evidence="1">Multi-pass membrane protein</topology>
    </subcellularLocation>
</comment>
<sequence>MLTLLLGALTLSAIYALVGFAWVLLRRTNGILNLATGAQLAIGAFIFNQFATSWQLPWPVVVLGTLATVAALGGVTHWVVFKKLSGQPEFALVVATLGLASALKGVSSLIWGTEARVMREPVPSQVVTFGDQATTTLYGLCGLGAAVLVFAAAHTFFKFSTVGIRMRAAAENPVLSAQGGIAVDWVYVLGWAMALTVAAIAGIMYAYQTALSFHGVEALGMRGLAPALIGGLTSVRGVIPGALIVGLAETFGTKVFGGSFQDVAAWIVILVVLLIRPQGLFGDKQVQRV</sequence>
<feature type="transmembrane region" description="Helical" evidence="9">
    <location>
        <begin position="137"/>
        <end position="157"/>
    </location>
</feature>
<keyword evidence="7 9" id="KW-0472">Membrane</keyword>
<dbReference type="PANTHER" id="PTHR11795">
    <property type="entry name" value="BRANCHED-CHAIN AMINO ACID TRANSPORT SYSTEM PERMEASE PROTEIN LIVH"/>
    <property type="match status" value="1"/>
</dbReference>
<feature type="transmembrane region" description="Helical" evidence="9">
    <location>
        <begin position="255"/>
        <end position="275"/>
    </location>
</feature>
<evidence type="ECO:0000256" key="2">
    <source>
        <dbReference type="ARBA" id="ARBA00022448"/>
    </source>
</evidence>
<organism evidence="10 11">
    <name type="scientific">Acrocarpospora macrocephala</name>
    <dbReference type="NCBI Taxonomy" id="150177"/>
    <lineage>
        <taxon>Bacteria</taxon>
        <taxon>Bacillati</taxon>
        <taxon>Actinomycetota</taxon>
        <taxon>Actinomycetes</taxon>
        <taxon>Streptosporangiales</taxon>
        <taxon>Streptosporangiaceae</taxon>
        <taxon>Acrocarpospora</taxon>
    </lineage>
</organism>
<gene>
    <name evidence="10" type="ORF">Amac_006140</name>
</gene>
<evidence type="ECO:0000256" key="5">
    <source>
        <dbReference type="ARBA" id="ARBA00022970"/>
    </source>
</evidence>
<feature type="transmembrane region" description="Helical" evidence="9">
    <location>
        <begin position="32"/>
        <end position="50"/>
    </location>
</feature>
<dbReference type="AlphaFoldDB" id="A0A5M3WFB0"/>
<dbReference type="EMBL" id="BLAE01000005">
    <property type="protein sequence ID" value="GES07019.1"/>
    <property type="molecule type" value="Genomic_DNA"/>
</dbReference>
<evidence type="ECO:0000256" key="8">
    <source>
        <dbReference type="ARBA" id="ARBA00037998"/>
    </source>
</evidence>
<accession>A0A5M3WFB0</accession>
<protein>
    <submittedName>
        <fullName evidence="10">Branched-chain amino acid ABC transporter permease</fullName>
    </submittedName>
</protein>
<evidence type="ECO:0000256" key="3">
    <source>
        <dbReference type="ARBA" id="ARBA00022475"/>
    </source>
</evidence>
<dbReference type="GO" id="GO:0022857">
    <property type="term" value="F:transmembrane transporter activity"/>
    <property type="evidence" value="ECO:0007669"/>
    <property type="project" value="InterPro"/>
</dbReference>
<proteinExistence type="inferred from homology"/>
<comment type="caution">
    <text evidence="10">The sequence shown here is derived from an EMBL/GenBank/DDBJ whole genome shotgun (WGS) entry which is preliminary data.</text>
</comment>
<keyword evidence="4 9" id="KW-0812">Transmembrane</keyword>
<dbReference type="CDD" id="cd06582">
    <property type="entry name" value="TM_PBP1_LivH_like"/>
    <property type="match status" value="1"/>
</dbReference>
<evidence type="ECO:0000256" key="1">
    <source>
        <dbReference type="ARBA" id="ARBA00004651"/>
    </source>
</evidence>
<dbReference type="OrthoDB" id="9807115at2"/>
<feature type="transmembrane region" description="Helical" evidence="9">
    <location>
        <begin position="227"/>
        <end position="248"/>
    </location>
</feature>
<evidence type="ECO:0000256" key="4">
    <source>
        <dbReference type="ARBA" id="ARBA00022692"/>
    </source>
</evidence>
<evidence type="ECO:0000256" key="7">
    <source>
        <dbReference type="ARBA" id="ARBA00023136"/>
    </source>
</evidence>
<feature type="transmembrane region" description="Helical" evidence="9">
    <location>
        <begin position="185"/>
        <end position="207"/>
    </location>
</feature>
<evidence type="ECO:0000313" key="10">
    <source>
        <dbReference type="EMBL" id="GES07019.1"/>
    </source>
</evidence>
<feature type="transmembrane region" description="Helical" evidence="9">
    <location>
        <begin position="90"/>
        <end position="111"/>
    </location>
</feature>
<dbReference type="InterPro" id="IPR052157">
    <property type="entry name" value="BCAA_transport_permease"/>
</dbReference>
<dbReference type="GO" id="GO:0006865">
    <property type="term" value="P:amino acid transport"/>
    <property type="evidence" value="ECO:0007669"/>
    <property type="project" value="UniProtKB-KW"/>
</dbReference>
<evidence type="ECO:0000256" key="6">
    <source>
        <dbReference type="ARBA" id="ARBA00022989"/>
    </source>
</evidence>
<keyword evidence="11" id="KW-1185">Reference proteome</keyword>
<dbReference type="InterPro" id="IPR001851">
    <property type="entry name" value="ABC_transp_permease"/>
</dbReference>
<feature type="transmembrane region" description="Helical" evidence="9">
    <location>
        <begin position="6"/>
        <end position="25"/>
    </location>
</feature>
<dbReference type="PANTHER" id="PTHR11795:SF451">
    <property type="entry name" value="ABC TRANSPORTER PERMEASE PROTEIN"/>
    <property type="match status" value="1"/>
</dbReference>
<name>A0A5M3WFB0_9ACTN</name>